<evidence type="ECO:0000259" key="4">
    <source>
        <dbReference type="Pfam" id="PF14226"/>
    </source>
</evidence>
<name>A0AA87ZJ81_FICCA</name>
<dbReference type="SUPFAM" id="SSF51197">
    <property type="entry name" value="Clavaminate synthase-like"/>
    <property type="match status" value="1"/>
</dbReference>
<dbReference type="Proteomes" id="UP001187192">
    <property type="component" value="Unassembled WGS sequence"/>
</dbReference>
<feature type="domain" description="Isopenicillin N synthase-like Fe(2+) 2OG dioxygenase" evidence="3">
    <location>
        <begin position="265"/>
        <end position="332"/>
    </location>
</feature>
<dbReference type="InterPro" id="IPR032001">
    <property type="entry name" value="SAWADEE_dom"/>
</dbReference>
<dbReference type="PANTHER" id="PTHR34945:SF8">
    <property type="entry name" value="DOWNSTREAM TARGET OF AGL15-4"/>
    <property type="match status" value="1"/>
</dbReference>
<dbReference type="PANTHER" id="PTHR34945">
    <property type="entry name" value="2-OXOGLUTARATE (2OG) AND FE(II)-DEPENDENT OXYGENASE SUPERFAMILY PROTEIN"/>
    <property type="match status" value="1"/>
</dbReference>
<dbReference type="EMBL" id="BTGU01000006">
    <property type="protein sequence ID" value="GMN37143.1"/>
    <property type="molecule type" value="Genomic_DNA"/>
</dbReference>
<dbReference type="GO" id="GO:0003682">
    <property type="term" value="F:chromatin binding"/>
    <property type="evidence" value="ECO:0007669"/>
    <property type="project" value="InterPro"/>
</dbReference>
<dbReference type="InterPro" id="IPR044861">
    <property type="entry name" value="IPNS-like_FE2OG_OXY"/>
</dbReference>
<protein>
    <submittedName>
        <fullName evidence="6">Uncharacterized protein</fullName>
    </submittedName>
</protein>
<dbReference type="Pfam" id="PF03171">
    <property type="entry name" value="2OG-FeII_Oxy"/>
    <property type="match status" value="1"/>
</dbReference>
<evidence type="ECO:0000313" key="7">
    <source>
        <dbReference type="Proteomes" id="UP001187192"/>
    </source>
</evidence>
<feature type="domain" description="SAWADEE" evidence="5">
    <location>
        <begin position="423"/>
        <end position="502"/>
    </location>
</feature>
<evidence type="ECO:0000313" key="6">
    <source>
        <dbReference type="EMBL" id="GMN37143.1"/>
    </source>
</evidence>
<dbReference type="Gene3D" id="2.40.50.40">
    <property type="match status" value="1"/>
</dbReference>
<dbReference type="InterPro" id="IPR027443">
    <property type="entry name" value="IPNS-like_sf"/>
</dbReference>
<comment type="caution">
    <text evidence="6">The sequence shown here is derived from an EMBL/GenBank/DDBJ whole genome shotgun (WGS) entry which is preliminary data.</text>
</comment>
<dbReference type="InterPro" id="IPR026992">
    <property type="entry name" value="DIOX_N"/>
</dbReference>
<evidence type="ECO:0000259" key="5">
    <source>
        <dbReference type="Pfam" id="PF16719"/>
    </source>
</evidence>
<accession>A0AA87ZJ81</accession>
<reference evidence="6" key="1">
    <citation type="submission" date="2023-07" db="EMBL/GenBank/DDBJ databases">
        <title>draft genome sequence of fig (Ficus carica).</title>
        <authorList>
            <person name="Takahashi T."/>
            <person name="Nishimura K."/>
        </authorList>
    </citation>
    <scope>NUCLEOTIDE SEQUENCE</scope>
</reference>
<keyword evidence="7" id="KW-1185">Reference proteome</keyword>
<organism evidence="6 7">
    <name type="scientific">Ficus carica</name>
    <name type="common">Common fig</name>
    <dbReference type="NCBI Taxonomy" id="3494"/>
    <lineage>
        <taxon>Eukaryota</taxon>
        <taxon>Viridiplantae</taxon>
        <taxon>Streptophyta</taxon>
        <taxon>Embryophyta</taxon>
        <taxon>Tracheophyta</taxon>
        <taxon>Spermatophyta</taxon>
        <taxon>Magnoliopsida</taxon>
        <taxon>eudicotyledons</taxon>
        <taxon>Gunneridae</taxon>
        <taxon>Pentapetalae</taxon>
        <taxon>rosids</taxon>
        <taxon>fabids</taxon>
        <taxon>Rosales</taxon>
        <taxon>Moraceae</taxon>
        <taxon>Ficeae</taxon>
        <taxon>Ficus</taxon>
    </lineage>
</organism>
<feature type="domain" description="Non-haem dioxygenase N-terminal" evidence="4">
    <location>
        <begin position="60"/>
        <end position="142"/>
    </location>
</feature>
<evidence type="ECO:0000256" key="1">
    <source>
        <dbReference type="ARBA" id="ARBA00022723"/>
    </source>
</evidence>
<dbReference type="GO" id="GO:0046872">
    <property type="term" value="F:metal ion binding"/>
    <property type="evidence" value="ECO:0007669"/>
    <property type="project" value="UniProtKB-KW"/>
</dbReference>
<evidence type="ECO:0000256" key="2">
    <source>
        <dbReference type="ARBA" id="ARBA00023004"/>
    </source>
</evidence>
<dbReference type="Pfam" id="PF16719">
    <property type="entry name" value="SAWADEE"/>
    <property type="match status" value="1"/>
</dbReference>
<keyword evidence="2" id="KW-0408">Iron</keyword>
<gene>
    <name evidence="6" type="ORF">TIFTF001_006566</name>
</gene>
<keyword evidence="1" id="KW-0479">Metal-binding</keyword>
<evidence type="ECO:0000259" key="3">
    <source>
        <dbReference type="Pfam" id="PF03171"/>
    </source>
</evidence>
<sequence length="506" mass="56565">MSPISHNILTGEYLLYRGYRASNMRTSWEKKSFLEHSLRVPDLILPDKIFPKQRSVDNPPVIDFESLASGERDAVSKIADSVAYIGCFQVANHGISREIVRSVQAAAAAGIFTAAPEKRAAVTRSPEMAYGFEEAHGEEGESESEEFLWSRDEGLKSLMEGIWPLGYSNFCKQMEILLTNIEKVGEKVLSVFLKDPPKKSIDGNEMLWLQGHETGTLCCLYKNSRHVGSDIIGGGGGGGGGGDSLRHEVIRMLIRRNDHSHALCLHFCGGSSDFHVYSKKGWVSFTPEKDALVITIGDQMQTWSGGQYKHVIGRPIFKEEKEDCISMAFLYSPPSITRSSSRAGKSTITWEQVQNWFEDKHKKLHPESTSTLADKHKKLNPESASSPASLQLVVDLSDSNIPTDAPKSSQISSHVERKMDLHELAYEAKSVKDNAWYDVASFLSYRLFNACELEVRVRFSGFGKEEDEWVNVRTGVRERSIPLEPSECEKVKVGDLVLCFQACRIY</sequence>
<dbReference type="Gene3D" id="2.60.120.330">
    <property type="entry name" value="B-lactam Antibiotic, Isopenicillin N Synthase, Chain"/>
    <property type="match status" value="1"/>
</dbReference>
<dbReference type="Pfam" id="PF14226">
    <property type="entry name" value="DIOX_N"/>
    <property type="match status" value="1"/>
</dbReference>
<proteinExistence type="predicted"/>
<dbReference type="AlphaFoldDB" id="A0AA87ZJ81"/>